<protein>
    <submittedName>
        <fullName evidence="3">Transcriptional regulator DauR</fullName>
    </submittedName>
</protein>
<dbReference type="AlphaFoldDB" id="A0A679JAN8"/>
<dbReference type="PANTHER" id="PTHR35568:SF1">
    <property type="entry name" value="TRANSCRIPTIONAL REGULATOR DAUR"/>
    <property type="match status" value="1"/>
</dbReference>
<dbReference type="InterPro" id="IPR039445">
    <property type="entry name" value="DauR-like_HTH"/>
</dbReference>
<evidence type="ECO:0000313" key="3">
    <source>
        <dbReference type="EMBL" id="CAA2108119.1"/>
    </source>
</evidence>
<gene>
    <name evidence="3" type="primary">dauR</name>
    <name evidence="3" type="ORF">VVAX_04634</name>
</gene>
<sequence length="208" mass="22805">MKKKSNKQVLEMLRNMAEGLGQTFAPFCEVVVHDLSNPKNAIYSIENGLSGREVGQSVTELGLARIRDPEFPAVIANYANTFPDGRKVKSTSIGIKDDSGEYVAALCLNVDLTLFQSFQGAISQFTRIDDKEVHERLETGGAHSDRIHARIDDFAAARATTSRSLKPADRRQLVQELKKAGLLEVRRGAEIAAAHMGVSRATVYSDSK</sequence>
<dbReference type="RefSeq" id="WP_339092147.1">
    <property type="nucleotide sequence ID" value="NZ_LR743507.1"/>
</dbReference>
<evidence type="ECO:0000259" key="1">
    <source>
        <dbReference type="Pfam" id="PF08348"/>
    </source>
</evidence>
<organism evidence="3">
    <name type="scientific">Variovorax paradoxus</name>
    <dbReference type="NCBI Taxonomy" id="34073"/>
    <lineage>
        <taxon>Bacteria</taxon>
        <taxon>Pseudomonadati</taxon>
        <taxon>Pseudomonadota</taxon>
        <taxon>Betaproteobacteria</taxon>
        <taxon>Burkholderiales</taxon>
        <taxon>Comamonadaceae</taxon>
        <taxon>Variovorax</taxon>
    </lineage>
</organism>
<dbReference type="EMBL" id="LR743507">
    <property type="protein sequence ID" value="CAA2108119.1"/>
    <property type="molecule type" value="Genomic_DNA"/>
</dbReference>
<dbReference type="InterPro" id="IPR039446">
    <property type="entry name" value="DauR-like"/>
</dbReference>
<reference evidence="3" key="1">
    <citation type="submission" date="2019-12" db="EMBL/GenBank/DDBJ databases">
        <authorList>
            <person name="Cremers G."/>
        </authorList>
    </citation>
    <scope>NUCLEOTIDE SEQUENCE</scope>
    <source>
        <strain evidence="3">Vvax</strain>
    </source>
</reference>
<dbReference type="Pfam" id="PF08348">
    <property type="entry name" value="PAS_6"/>
    <property type="match status" value="1"/>
</dbReference>
<feature type="domain" description="Transcriptional regulator DauR-like HTH" evidence="2">
    <location>
        <begin position="147"/>
        <end position="205"/>
    </location>
</feature>
<dbReference type="Pfam" id="PF13309">
    <property type="entry name" value="HTH_22"/>
    <property type="match status" value="1"/>
</dbReference>
<dbReference type="PANTHER" id="PTHR35568">
    <property type="entry name" value="TRANSCRIPTIONAL REGULATOR DAUR"/>
    <property type="match status" value="1"/>
</dbReference>
<name>A0A679JAN8_VARPD</name>
<accession>A0A679JAN8</accession>
<feature type="domain" description="YheO-like" evidence="1">
    <location>
        <begin position="10"/>
        <end position="119"/>
    </location>
</feature>
<evidence type="ECO:0000259" key="2">
    <source>
        <dbReference type="Pfam" id="PF13309"/>
    </source>
</evidence>
<proteinExistence type="predicted"/>
<dbReference type="InterPro" id="IPR013559">
    <property type="entry name" value="YheO"/>
</dbReference>